<evidence type="ECO:0000313" key="7">
    <source>
        <dbReference type="Proteomes" id="UP000749646"/>
    </source>
</evidence>
<evidence type="ECO:0000256" key="2">
    <source>
        <dbReference type="ARBA" id="ARBA00022771"/>
    </source>
</evidence>
<dbReference type="CDD" id="cd15534">
    <property type="entry name" value="PHD2_PHF12_Rco1"/>
    <property type="match status" value="1"/>
</dbReference>
<dbReference type="PANTHER" id="PTHR47636">
    <property type="entry name" value="TRANSCRIPTIONAL REGULATORY PROTEIN RCO1"/>
    <property type="match status" value="1"/>
</dbReference>
<dbReference type="InterPro" id="IPR019787">
    <property type="entry name" value="Znf_PHD-finger"/>
</dbReference>
<keyword evidence="1" id="KW-0479">Metal-binding</keyword>
<gene>
    <name evidence="6" type="ORF">BGZ65_005353</name>
</gene>
<dbReference type="GO" id="GO:0032221">
    <property type="term" value="C:Rpd3S complex"/>
    <property type="evidence" value="ECO:0007669"/>
    <property type="project" value="TreeGrafter"/>
</dbReference>
<dbReference type="GO" id="GO:0008270">
    <property type="term" value="F:zinc ion binding"/>
    <property type="evidence" value="ECO:0007669"/>
    <property type="project" value="UniProtKB-KW"/>
</dbReference>
<dbReference type="InterPro" id="IPR013083">
    <property type="entry name" value="Znf_RING/FYVE/PHD"/>
</dbReference>
<dbReference type="SMART" id="SM00249">
    <property type="entry name" value="PHD"/>
    <property type="match status" value="1"/>
</dbReference>
<feature type="region of interest" description="Disordered" evidence="4">
    <location>
        <begin position="70"/>
        <end position="109"/>
    </location>
</feature>
<sequence length="656" mass="72510">MFTITPMVKNISSTAGSLLDKYNSRDHFFSSSEPASPFLASSGSYSQRVQQEKQEYDLALRQGGSHLLNHHDVYYPSENMSPSPSSSGSQPESEIQDVGHRDQESSQNHLKLAATRPHVPPQKSHESQSGLPKKLAETFKDMAAEQLLEPLSHNNSVGFKGIKLSTRGKRGNRERNLLGIPQSTSASETHPAPHLVQPAITLTVSSVHSPAAADIPSSDRSSWLSTLSAGEDSGAELELDRLPTRDESQVDSAVESEGSSVSTQKAQSGSPAKGSRASPSELEQHQFILDDFGFVDAGPKGTKRRSNTHSVSEVLSVGKKRTISSGEDITKKLKVHDQRNNDKPLAHNTKVVLNGALGWERRPNVPKGLFITGDEYALKVDNSNKIKRRSNVLHRRSLTNIFSTTMTIAKVVSVSANLFAATAVRRLSISRAVNRQWIQVTFQMNGTYPPKSNHRGIFKQLLDNMDFMTPRSFALPAELRTFFRGVDTNSDGEYVDTLDYKPLERTSGSGTHSSLSFAVEDPLQIRDKHGDIRICFHCNMSAYGGRMMISCEHCPLHWHLDCLNPPLASRPPSTRKWMCPNHVDHVMPRRRKRRDVVPVQVDDPLAPNDGDIEIIEEAPLPTNISRVRSTLINDPTGAIFKIPEMSIKLGFLAKCQ</sequence>
<name>A0A9P6MGJ2_9FUNG</name>
<dbReference type="Pfam" id="PF00628">
    <property type="entry name" value="PHD"/>
    <property type="match status" value="1"/>
</dbReference>
<comment type="caution">
    <text evidence="6">The sequence shown here is derived from an EMBL/GenBank/DDBJ whole genome shotgun (WGS) entry which is preliminary data.</text>
</comment>
<dbReference type="Proteomes" id="UP000749646">
    <property type="component" value="Unassembled WGS sequence"/>
</dbReference>
<evidence type="ECO:0000259" key="5">
    <source>
        <dbReference type="SMART" id="SM00249"/>
    </source>
</evidence>
<reference evidence="6" key="1">
    <citation type="journal article" date="2020" name="Fungal Divers.">
        <title>Resolving the Mortierellaceae phylogeny through synthesis of multi-gene phylogenetics and phylogenomics.</title>
        <authorList>
            <person name="Vandepol N."/>
            <person name="Liber J."/>
            <person name="Desiro A."/>
            <person name="Na H."/>
            <person name="Kennedy M."/>
            <person name="Barry K."/>
            <person name="Grigoriev I.V."/>
            <person name="Miller A.N."/>
            <person name="O'Donnell K."/>
            <person name="Stajich J.E."/>
            <person name="Bonito G."/>
        </authorList>
    </citation>
    <scope>NUCLEOTIDE SEQUENCE</scope>
    <source>
        <strain evidence="6">MES-2147</strain>
    </source>
</reference>
<dbReference type="InterPro" id="IPR052819">
    <property type="entry name" value="Chromatin_regulatory_protein"/>
</dbReference>
<feature type="non-terminal residue" evidence="6">
    <location>
        <position position="1"/>
    </location>
</feature>
<dbReference type="OrthoDB" id="5876363at2759"/>
<organism evidence="6 7">
    <name type="scientific">Modicella reniformis</name>
    <dbReference type="NCBI Taxonomy" id="1440133"/>
    <lineage>
        <taxon>Eukaryota</taxon>
        <taxon>Fungi</taxon>
        <taxon>Fungi incertae sedis</taxon>
        <taxon>Mucoromycota</taxon>
        <taxon>Mortierellomycotina</taxon>
        <taxon>Mortierellomycetes</taxon>
        <taxon>Mortierellales</taxon>
        <taxon>Mortierellaceae</taxon>
        <taxon>Modicella</taxon>
    </lineage>
</organism>
<dbReference type="PANTHER" id="PTHR47636:SF1">
    <property type="entry name" value="TRANSCRIPTIONAL REGULATORY PROTEIN RCO1"/>
    <property type="match status" value="1"/>
</dbReference>
<feature type="compositionally biased region" description="Polar residues" evidence="4">
    <location>
        <begin position="257"/>
        <end position="270"/>
    </location>
</feature>
<evidence type="ECO:0000256" key="4">
    <source>
        <dbReference type="SAM" id="MobiDB-lite"/>
    </source>
</evidence>
<keyword evidence="2" id="KW-0863">Zinc-finger</keyword>
<evidence type="ECO:0000313" key="6">
    <source>
        <dbReference type="EMBL" id="KAF9999258.1"/>
    </source>
</evidence>
<feature type="compositionally biased region" description="Low complexity" evidence="4">
    <location>
        <begin position="76"/>
        <end position="93"/>
    </location>
</feature>
<keyword evidence="3" id="KW-0862">Zinc</keyword>
<feature type="region of interest" description="Disordered" evidence="4">
    <location>
        <begin position="211"/>
        <end position="281"/>
    </location>
</feature>
<dbReference type="EMBL" id="JAAAHW010000759">
    <property type="protein sequence ID" value="KAF9999258.1"/>
    <property type="molecule type" value="Genomic_DNA"/>
</dbReference>
<protein>
    <recommendedName>
        <fullName evidence="5">Zinc finger PHD-type domain-containing protein</fullName>
    </recommendedName>
</protein>
<dbReference type="InterPro" id="IPR001965">
    <property type="entry name" value="Znf_PHD"/>
</dbReference>
<accession>A0A9P6MGJ2</accession>
<dbReference type="InterPro" id="IPR011011">
    <property type="entry name" value="Znf_FYVE_PHD"/>
</dbReference>
<dbReference type="Gene3D" id="3.30.40.10">
    <property type="entry name" value="Zinc/RING finger domain, C3HC4 (zinc finger)"/>
    <property type="match status" value="1"/>
</dbReference>
<feature type="compositionally biased region" description="Low complexity" evidence="4">
    <location>
        <begin position="218"/>
        <end position="228"/>
    </location>
</feature>
<feature type="domain" description="Zinc finger PHD-type" evidence="5">
    <location>
        <begin position="534"/>
        <end position="583"/>
    </location>
</feature>
<proteinExistence type="predicted"/>
<evidence type="ECO:0000256" key="1">
    <source>
        <dbReference type="ARBA" id="ARBA00022723"/>
    </source>
</evidence>
<dbReference type="AlphaFoldDB" id="A0A9P6MGJ2"/>
<keyword evidence="7" id="KW-1185">Reference proteome</keyword>
<evidence type="ECO:0000256" key="3">
    <source>
        <dbReference type="ARBA" id="ARBA00022833"/>
    </source>
</evidence>
<feature type="compositionally biased region" description="Basic and acidic residues" evidence="4">
    <location>
        <begin position="238"/>
        <end position="248"/>
    </location>
</feature>
<dbReference type="SUPFAM" id="SSF57903">
    <property type="entry name" value="FYVE/PHD zinc finger"/>
    <property type="match status" value="1"/>
</dbReference>
<dbReference type="GO" id="GO:0006357">
    <property type="term" value="P:regulation of transcription by RNA polymerase II"/>
    <property type="evidence" value="ECO:0007669"/>
    <property type="project" value="TreeGrafter"/>
</dbReference>